<comment type="caution">
    <text evidence="1">The sequence shown here is derived from an EMBL/GenBank/DDBJ whole genome shotgun (WGS) entry which is preliminary data.</text>
</comment>
<dbReference type="RefSeq" id="WP_005604434.1">
    <property type="nucleotide sequence ID" value="NZ_GG663524.1"/>
</dbReference>
<organism evidence="1 2">
    <name type="scientific">Eshraghiella crossota DSM 2876</name>
    <dbReference type="NCBI Taxonomy" id="511680"/>
    <lineage>
        <taxon>Bacteria</taxon>
        <taxon>Bacillati</taxon>
        <taxon>Bacillota</taxon>
        <taxon>Clostridia</taxon>
        <taxon>Lachnospirales</taxon>
        <taxon>Lachnospiraceae</taxon>
        <taxon>Eshraghiella</taxon>
    </lineage>
</organism>
<evidence type="ECO:0000313" key="1">
    <source>
        <dbReference type="EMBL" id="EFF67473.1"/>
    </source>
</evidence>
<reference evidence="1 2" key="1">
    <citation type="submission" date="2010-02" db="EMBL/GenBank/DDBJ databases">
        <authorList>
            <person name="Weinstock G."/>
            <person name="Sodergren E."/>
            <person name="Clifton S."/>
            <person name="Fulton L."/>
            <person name="Fulton B."/>
            <person name="Courtney L."/>
            <person name="Fronick C."/>
            <person name="Harrison M."/>
            <person name="Strong C."/>
            <person name="Farmer C."/>
            <person name="Delahaunty K."/>
            <person name="Markovic C."/>
            <person name="Hall O."/>
            <person name="Minx P."/>
            <person name="Tomlinson C."/>
            <person name="Mitreva M."/>
            <person name="Nelson J."/>
            <person name="Hou S."/>
            <person name="Wollam A."/>
            <person name="Pepin K.H."/>
            <person name="Johnson M."/>
            <person name="Bhonagiri V."/>
            <person name="Zhang X."/>
            <person name="Suruliraj S."/>
            <person name="Warren W."/>
            <person name="Chinwalla A."/>
            <person name="Mardis E.R."/>
            <person name="Wilson R.K."/>
        </authorList>
    </citation>
    <scope>NUCLEOTIDE SEQUENCE [LARGE SCALE GENOMIC DNA]</scope>
    <source>
        <strain evidence="1 2">DSM 2876</strain>
    </source>
</reference>
<dbReference type="NCBIfam" id="NF038110">
    <property type="entry name" value="Lys_methyl_FliB"/>
    <property type="match status" value="1"/>
</dbReference>
<gene>
    <name evidence="1" type="ORF">BUTYVIB_02340</name>
</gene>
<dbReference type="HOGENOM" id="CLU_051643_0_0_9"/>
<dbReference type="eggNOG" id="COG0727">
    <property type="taxonomic scope" value="Bacteria"/>
</dbReference>
<accession>D4S2L8</accession>
<keyword evidence="2" id="KW-1185">Reference proteome</keyword>
<evidence type="ECO:0000313" key="2">
    <source>
        <dbReference type="Proteomes" id="UP000006238"/>
    </source>
</evidence>
<protein>
    <recommendedName>
        <fullName evidence="3">FliB family protein</fullName>
    </recommendedName>
</protein>
<dbReference type="AlphaFoldDB" id="D4S2L8"/>
<proteinExistence type="predicted"/>
<sequence>MVLRIPHYFDSFVCTAGECRDNCCYGGWQIDLDEDTVEFYKSVKGDFGDRLRASIDYTDTYCFKLENGGCPFLDDDNLCHIYKELGPEHMGVVCTQFPRFSEYYGHYKETGIGLACEEAARIILEDTKPFHIVERTIDEEEFEDEEYDDLLCKGIEKVRNCLFDVMNSDMEFADKLSVLLDTGEYIQELINRNDYKAILEYVPRYVNREALPYEEADIMEIWDTYDSMEVLNVEWTEFVKDLTASLHKDDYVRNLSGFNKENYPFTGYDKLVCYYLFRYLLQSVYDHDFAGKIYFMTANLILIKEMDIYIYKRDGMLTKEQHMECIHMFSREIEYSTDNLDTLSEEFLFSNIFCKERLESIVRTLF</sequence>
<name>D4S2L8_9FIRM</name>
<dbReference type="Proteomes" id="UP000006238">
    <property type="component" value="Unassembled WGS sequence"/>
</dbReference>
<evidence type="ECO:0008006" key="3">
    <source>
        <dbReference type="Google" id="ProtNLM"/>
    </source>
</evidence>
<dbReference type="GeneID" id="98917550"/>
<dbReference type="EMBL" id="ABWN01000040">
    <property type="protein sequence ID" value="EFF67473.1"/>
    <property type="molecule type" value="Genomic_DNA"/>
</dbReference>
<dbReference type="STRING" id="45851.BHV86_03955"/>